<evidence type="ECO:0000313" key="2">
    <source>
        <dbReference type="EMBL" id="BBM86800.1"/>
    </source>
</evidence>
<dbReference type="Proteomes" id="UP000326354">
    <property type="component" value="Chromosome"/>
</dbReference>
<feature type="signal peptide" evidence="1">
    <location>
        <begin position="1"/>
        <end position="23"/>
    </location>
</feature>
<protein>
    <submittedName>
        <fullName evidence="2">Uncharacterized protein</fullName>
    </submittedName>
</protein>
<gene>
    <name evidence="2" type="ORF">UABAM_05188</name>
</gene>
<accession>A0A5S9ISM0</accession>
<dbReference type="AlphaFoldDB" id="A0A5S9ISM0"/>
<dbReference type="KEGG" id="uam:UABAM_05188"/>
<keyword evidence="3" id="KW-1185">Reference proteome</keyword>
<dbReference type="PROSITE" id="PS51257">
    <property type="entry name" value="PROKAR_LIPOPROTEIN"/>
    <property type="match status" value="1"/>
</dbReference>
<organism evidence="2 3">
    <name type="scientific">Uabimicrobium amorphum</name>
    <dbReference type="NCBI Taxonomy" id="2596890"/>
    <lineage>
        <taxon>Bacteria</taxon>
        <taxon>Pseudomonadati</taxon>
        <taxon>Planctomycetota</taxon>
        <taxon>Candidatus Uabimicrobiia</taxon>
        <taxon>Candidatus Uabimicrobiales</taxon>
        <taxon>Candidatus Uabimicrobiaceae</taxon>
        <taxon>Candidatus Uabimicrobium</taxon>
    </lineage>
</organism>
<reference evidence="2 3" key="1">
    <citation type="submission" date="2019-08" db="EMBL/GenBank/DDBJ databases">
        <title>Complete genome sequence of Candidatus Uab amorphum.</title>
        <authorList>
            <person name="Shiratori T."/>
            <person name="Suzuki S."/>
            <person name="Kakizawa Y."/>
            <person name="Ishida K."/>
        </authorList>
    </citation>
    <scope>NUCLEOTIDE SEQUENCE [LARGE SCALE GENOMIC DNA]</scope>
    <source>
        <strain evidence="2 3">SRT547</strain>
    </source>
</reference>
<evidence type="ECO:0000313" key="3">
    <source>
        <dbReference type="Proteomes" id="UP000326354"/>
    </source>
</evidence>
<name>A0A5S9ISM0_UABAM</name>
<dbReference type="RefSeq" id="WP_151970841.1">
    <property type="nucleotide sequence ID" value="NZ_AP019860.1"/>
</dbReference>
<feature type="chain" id="PRO_5024872326" evidence="1">
    <location>
        <begin position="24"/>
        <end position="347"/>
    </location>
</feature>
<proteinExistence type="predicted"/>
<keyword evidence="1" id="KW-0732">Signal</keyword>
<dbReference type="EMBL" id="AP019860">
    <property type="protein sequence ID" value="BBM86800.1"/>
    <property type="molecule type" value="Genomic_DNA"/>
</dbReference>
<sequence length="347" mass="40142">MFSRKFIFLCTSFIFLTSCSLLSTIFKPDLEEEKRDRFEVATGHKLMSLYEKQDKLGYVFDQGTFIKNIWGGKKTESHTGQSITLTYTRKDFDKLKLFLGDNFNVGPSLESVHHVNVDLEDIRKYELVDIQPLVEYMGKNSLGLIRKDFVVSMIKVSRFTIRAYEKVMGQFGAEYRPFSMLKVGGKTGVSVHRKDEQIGYNVFIGYKLYNGSEWWDNNFESLPKVGVIVDQPKTESTIDRVRARVKGKIAQYNSLPEDDRNSLRMYIMTRSEYEDAWTLQSKAIVDTEGYFEGIVKLGTLESGNGHRYSIATFVTYFDINRDVNSQIPFLPFNKGKYVIRVTRKDVF</sequence>
<evidence type="ECO:0000256" key="1">
    <source>
        <dbReference type="SAM" id="SignalP"/>
    </source>
</evidence>